<accession>A0A2K8JNN2</accession>
<sequence length="77" mass="8646">MAKHLFVLALIGLAMVAFVNCFPSDDATHVDVEELDEDYDDEKPRFLLPLLFLNQIPGFKEKVTDPVINAIKDKITG</sequence>
<feature type="chain" id="PRO_5018293179" evidence="1">
    <location>
        <begin position="22"/>
        <end position="77"/>
    </location>
</feature>
<organism evidence="2">
    <name type="scientific">Lethocerus distinctifemur</name>
    <dbReference type="NCBI Taxonomy" id="280095"/>
    <lineage>
        <taxon>Eukaryota</taxon>
        <taxon>Metazoa</taxon>
        <taxon>Ecdysozoa</taxon>
        <taxon>Arthropoda</taxon>
        <taxon>Hexapoda</taxon>
        <taxon>Insecta</taxon>
        <taxon>Pterygota</taxon>
        <taxon>Neoptera</taxon>
        <taxon>Paraneoptera</taxon>
        <taxon>Hemiptera</taxon>
        <taxon>Heteroptera</taxon>
        <taxon>Panheteroptera</taxon>
        <taxon>Nepomorpha</taxon>
        <taxon>Belostomatidae</taxon>
        <taxon>Lethocerinae</taxon>
        <taxon>Lethocerus</taxon>
    </lineage>
</organism>
<dbReference type="AlphaFoldDB" id="A0A2K8JNN2"/>
<reference evidence="2" key="1">
    <citation type="journal article" date="2018" name="Cell. Mol. Life Sci.">
        <title>Giant fish-killing water bug reveals ancient and dynamic venom evolution in Heteroptera.</title>
        <authorList>
            <person name="Walker A.A."/>
            <person name="Hernandez-Vargas M.J."/>
            <person name="Corzo G."/>
            <person name="Fry B.G."/>
            <person name="King G.F."/>
        </authorList>
    </citation>
    <scope>NUCLEOTIDE SEQUENCE</scope>
</reference>
<evidence type="ECO:0000256" key="1">
    <source>
        <dbReference type="SAM" id="SignalP"/>
    </source>
</evidence>
<dbReference type="EMBL" id="MF683345">
    <property type="protein sequence ID" value="ATU82486.1"/>
    <property type="molecule type" value="mRNA"/>
</dbReference>
<evidence type="ECO:0000313" key="2">
    <source>
        <dbReference type="EMBL" id="ATU82486.1"/>
    </source>
</evidence>
<proteinExistence type="evidence at transcript level"/>
<feature type="signal peptide" evidence="1">
    <location>
        <begin position="1"/>
        <end position="21"/>
    </location>
</feature>
<keyword evidence="1" id="KW-0732">Signal</keyword>
<protein>
    <submittedName>
        <fullName evidence="2">Venom peptide Ld1a</fullName>
    </submittedName>
</protein>
<name>A0A2K8JNN2_9HEMI</name>